<dbReference type="Proteomes" id="UP000435802">
    <property type="component" value="Unassembled WGS sequence"/>
</dbReference>
<dbReference type="SUPFAM" id="SSF53098">
    <property type="entry name" value="Ribonuclease H-like"/>
    <property type="match status" value="1"/>
</dbReference>
<dbReference type="GO" id="GO:0003676">
    <property type="term" value="F:nucleic acid binding"/>
    <property type="evidence" value="ECO:0007669"/>
    <property type="project" value="InterPro"/>
</dbReference>
<keyword evidence="2" id="KW-1185">Reference proteome</keyword>
<evidence type="ECO:0000313" key="2">
    <source>
        <dbReference type="Proteomes" id="UP000435802"/>
    </source>
</evidence>
<dbReference type="InterPro" id="IPR036397">
    <property type="entry name" value="RNaseH_sf"/>
</dbReference>
<dbReference type="AlphaFoldDB" id="A0A6N8SC95"/>
<organism evidence="1 2">
    <name type="scientific">Shinella kummerowiae</name>
    <dbReference type="NCBI Taxonomy" id="417745"/>
    <lineage>
        <taxon>Bacteria</taxon>
        <taxon>Pseudomonadati</taxon>
        <taxon>Pseudomonadota</taxon>
        <taxon>Alphaproteobacteria</taxon>
        <taxon>Hyphomicrobiales</taxon>
        <taxon>Rhizobiaceae</taxon>
        <taxon>Shinella</taxon>
    </lineage>
</organism>
<dbReference type="InterPro" id="IPR012337">
    <property type="entry name" value="RNaseH-like_sf"/>
</dbReference>
<reference evidence="1 2" key="1">
    <citation type="submission" date="2019-12" db="EMBL/GenBank/DDBJ databases">
        <title>Shinella kummerowiae sp. nov., a symbiotic bacterium isolated from root nodules of the herbal legume Kummerowia stipulacea.</title>
        <authorList>
            <person name="Gao J."/>
        </authorList>
    </citation>
    <scope>NUCLEOTIDE SEQUENCE [LARGE SCALE GENOMIC DNA]</scope>
    <source>
        <strain evidence="1 2">CCBAU 25048</strain>
    </source>
</reference>
<dbReference type="EMBL" id="WUMK01000004">
    <property type="protein sequence ID" value="MXN46077.1"/>
    <property type="molecule type" value="Genomic_DNA"/>
</dbReference>
<evidence type="ECO:0000313" key="1">
    <source>
        <dbReference type="EMBL" id="MXN46077.1"/>
    </source>
</evidence>
<accession>A0A6N8SC95</accession>
<proteinExistence type="predicted"/>
<dbReference type="RefSeq" id="WP_160859624.1">
    <property type="nucleotide sequence ID" value="NZ_WUMK01000004.1"/>
</dbReference>
<name>A0A6N8SC95_9HYPH</name>
<dbReference type="Gene3D" id="3.30.420.10">
    <property type="entry name" value="Ribonuclease H-like superfamily/Ribonuclease H"/>
    <property type="match status" value="1"/>
</dbReference>
<sequence length="207" mass="23319">MIIMGLDLATRSGWAVRDSLKHRSSIECGTFSVKDWEWEAKYAIAAGIFWKLAKQYAPDFVAIERPEHGVRQFKKKVKVDLTGKEEMVSTINPAALQLTGIAGAIISVCQIRGIPYGTIAATSWRPVYFGKGIKPQEKQDWKDLAIQYAEREQISLPSTKAEQRDAAEAIGICTCWHNCAIPEIKWMQQRFMQLRTGAFDQKRKAAA</sequence>
<comment type="caution">
    <text evidence="1">The sequence shown here is derived from an EMBL/GenBank/DDBJ whole genome shotgun (WGS) entry which is preliminary data.</text>
</comment>
<dbReference type="OrthoDB" id="8221184at2"/>
<gene>
    <name evidence="1" type="ORF">GR138_12840</name>
</gene>
<protein>
    <submittedName>
        <fullName evidence="1">Uncharacterized protein</fullName>
    </submittedName>
</protein>